<dbReference type="GO" id="GO:0044183">
    <property type="term" value="F:protein folding chaperone"/>
    <property type="evidence" value="ECO:0007669"/>
    <property type="project" value="InterPro"/>
</dbReference>
<keyword evidence="6" id="KW-1185">Reference proteome</keyword>
<comment type="function">
    <text evidence="3 4">Together with the chaperonin GroEL, plays an essential role in assisting protein folding. The GroEL-GroES system forms a nano-cage that allows encapsulation of the non-native substrate proteins and provides a physical environment optimized to promote and accelerate protein folding. GroES binds to the apical surface of the GroEL ring, thereby capping the opening of the GroEL channel.</text>
</comment>
<comment type="subcellular location">
    <subcellularLocation>
        <location evidence="3">Cytoplasm</location>
    </subcellularLocation>
</comment>
<protein>
    <recommendedName>
        <fullName evidence="3">Co-chaperonin GroES</fullName>
    </recommendedName>
    <alternativeName>
        <fullName evidence="3">10 kDa chaperonin</fullName>
    </alternativeName>
    <alternativeName>
        <fullName evidence="3">Chaperonin-10</fullName>
        <shortName evidence="3">Cpn10</shortName>
    </alternativeName>
</protein>
<dbReference type="PROSITE" id="PS00681">
    <property type="entry name" value="CHAPERONINS_CPN10"/>
    <property type="match status" value="1"/>
</dbReference>
<dbReference type="NCBIfam" id="NF001531">
    <property type="entry name" value="PRK00364.2-2"/>
    <property type="match status" value="1"/>
</dbReference>
<dbReference type="SMART" id="SM00883">
    <property type="entry name" value="Cpn10"/>
    <property type="match status" value="1"/>
</dbReference>
<evidence type="ECO:0000256" key="1">
    <source>
        <dbReference type="ARBA" id="ARBA00006975"/>
    </source>
</evidence>
<keyword evidence="3" id="KW-0963">Cytoplasm</keyword>
<evidence type="ECO:0000256" key="2">
    <source>
        <dbReference type="ARBA" id="ARBA00023186"/>
    </source>
</evidence>
<dbReference type="PRINTS" id="PR00297">
    <property type="entry name" value="CHAPERONIN10"/>
</dbReference>
<dbReference type="Pfam" id="PF00166">
    <property type="entry name" value="Cpn10"/>
    <property type="match status" value="1"/>
</dbReference>
<gene>
    <name evidence="3" type="primary">groES</name>
    <name evidence="3" type="synonym">groS</name>
    <name evidence="5" type="ordered locus">Tnap_0286</name>
</gene>
<evidence type="ECO:0000313" key="5">
    <source>
        <dbReference type="EMBL" id="ADA66390.1"/>
    </source>
</evidence>
<dbReference type="InterPro" id="IPR020818">
    <property type="entry name" value="Chaperonin_GroES"/>
</dbReference>
<dbReference type="GO" id="GO:0046872">
    <property type="term" value="F:metal ion binding"/>
    <property type="evidence" value="ECO:0007669"/>
    <property type="project" value="TreeGrafter"/>
</dbReference>
<comment type="subunit">
    <text evidence="3">Heptamer of 7 subunits arranged in a ring. Interacts with the chaperonin GroEL.</text>
</comment>
<name>D2C604_THEP2</name>
<evidence type="ECO:0000256" key="4">
    <source>
        <dbReference type="RuleBase" id="RU000535"/>
    </source>
</evidence>
<dbReference type="GO" id="GO:0051087">
    <property type="term" value="F:protein-folding chaperone binding"/>
    <property type="evidence" value="ECO:0007669"/>
    <property type="project" value="TreeGrafter"/>
</dbReference>
<dbReference type="GO" id="GO:0005524">
    <property type="term" value="F:ATP binding"/>
    <property type="evidence" value="ECO:0007669"/>
    <property type="project" value="InterPro"/>
</dbReference>
<proteinExistence type="inferred from homology"/>
<dbReference type="EMBL" id="CP001839">
    <property type="protein sequence ID" value="ADA66390.1"/>
    <property type="molecule type" value="Genomic_DNA"/>
</dbReference>
<dbReference type="NCBIfam" id="NF011106">
    <property type="entry name" value="PRK14533.1"/>
    <property type="match status" value="1"/>
</dbReference>
<accession>D2C604</accession>
<evidence type="ECO:0000313" key="6">
    <source>
        <dbReference type="Proteomes" id="UP000000940"/>
    </source>
</evidence>
<dbReference type="HAMAP" id="MF_00580">
    <property type="entry name" value="CH10"/>
    <property type="match status" value="1"/>
</dbReference>
<dbReference type="HOGENOM" id="CLU_132825_2_0_0"/>
<comment type="similarity">
    <text evidence="1 3 4">Belongs to the GroES chaperonin family.</text>
</comment>
<dbReference type="InterPro" id="IPR018369">
    <property type="entry name" value="Chaprnonin_Cpn10_CS"/>
</dbReference>
<dbReference type="InterPro" id="IPR037124">
    <property type="entry name" value="Chaperonin_GroES_sf"/>
</dbReference>
<keyword evidence="2 3" id="KW-0143">Chaperone</keyword>
<dbReference type="KEGG" id="tnp:Tnap_0286"/>
<dbReference type="SMR" id="D2C604"/>
<dbReference type="FunFam" id="2.30.33.40:FF:000001">
    <property type="entry name" value="10 kDa chaperonin"/>
    <property type="match status" value="1"/>
</dbReference>
<sequence>MMKVIPLGERLLIKPIKEEKKTEGGIVLPDSAKEKPMKAEVVAVGKIDDEEKFDIKVGDKVIYSKYAGTEIKIDDEDYIIIDVNDILAKIEE</sequence>
<dbReference type="GO" id="GO:0051082">
    <property type="term" value="F:unfolded protein binding"/>
    <property type="evidence" value="ECO:0007669"/>
    <property type="project" value="TreeGrafter"/>
</dbReference>
<dbReference type="InterPro" id="IPR011032">
    <property type="entry name" value="GroES-like_sf"/>
</dbReference>
<dbReference type="GO" id="GO:0005737">
    <property type="term" value="C:cytoplasm"/>
    <property type="evidence" value="ECO:0007669"/>
    <property type="project" value="UniProtKB-SubCell"/>
</dbReference>
<organism evidence="5 6">
    <name type="scientific">Thermotoga petrophila (strain ATCC BAA-489 / DSM 13996 / JCM 10882 / RKU-10)</name>
    <name type="common">Thermotoga naphthophila</name>
    <dbReference type="NCBI Taxonomy" id="590168"/>
    <lineage>
        <taxon>Bacteria</taxon>
        <taxon>Thermotogati</taxon>
        <taxon>Thermotogota</taxon>
        <taxon>Thermotogae</taxon>
        <taxon>Thermotogales</taxon>
        <taxon>Thermotogaceae</taxon>
        <taxon>Thermotoga</taxon>
    </lineage>
</organism>
<dbReference type="CDD" id="cd00320">
    <property type="entry name" value="cpn10"/>
    <property type="match status" value="1"/>
</dbReference>
<dbReference type="Gene3D" id="2.30.33.40">
    <property type="entry name" value="GroES chaperonin"/>
    <property type="match status" value="1"/>
</dbReference>
<dbReference type="PANTHER" id="PTHR10772">
    <property type="entry name" value="10 KDA HEAT SHOCK PROTEIN"/>
    <property type="match status" value="1"/>
</dbReference>
<reference evidence="5 6" key="1">
    <citation type="submission" date="2009-12" db="EMBL/GenBank/DDBJ databases">
        <title>Complete sequence of Thermotoga petrophila RKU-1.</title>
        <authorList>
            <consortium name="US DOE Joint Genome Institute"/>
            <person name="Lucas S."/>
            <person name="Copeland A."/>
            <person name="Lapidus A."/>
            <person name="Glavina del Rio T."/>
            <person name="Dalin E."/>
            <person name="Tice H."/>
            <person name="Bruce D."/>
            <person name="Goodwin L."/>
            <person name="Pitluck S."/>
            <person name="Munk A.C."/>
            <person name="Brettin T."/>
            <person name="Detter J.C."/>
            <person name="Han C."/>
            <person name="Tapia R."/>
            <person name="Larimer F."/>
            <person name="Land M."/>
            <person name="Hauser L."/>
            <person name="Kyrpides N."/>
            <person name="Mikhailova N."/>
            <person name="Nelson K.E."/>
            <person name="Gogarten J.P."/>
            <person name="Noll K.M."/>
        </authorList>
    </citation>
    <scope>NUCLEOTIDE SEQUENCE [LARGE SCALE GENOMIC DNA]</scope>
    <source>
        <strain evidence="6">ATCC BAA-489 / DSM 13996 / JCM 10882 / RKU-10</strain>
    </source>
</reference>
<dbReference type="AlphaFoldDB" id="D2C604"/>
<evidence type="ECO:0000256" key="3">
    <source>
        <dbReference type="HAMAP-Rule" id="MF_00580"/>
    </source>
</evidence>
<dbReference type="PANTHER" id="PTHR10772:SF63">
    <property type="entry name" value="20 KDA CHAPERONIN, CHLOROPLASTIC"/>
    <property type="match status" value="1"/>
</dbReference>
<dbReference type="SUPFAM" id="SSF50129">
    <property type="entry name" value="GroES-like"/>
    <property type="match status" value="1"/>
</dbReference>
<dbReference type="Proteomes" id="UP000000940">
    <property type="component" value="Chromosome"/>
</dbReference>